<feature type="region of interest" description="Disordered" evidence="1">
    <location>
        <begin position="206"/>
        <end position="245"/>
    </location>
</feature>
<gene>
    <name evidence="2" type="ORF">NW762_013603</name>
</gene>
<proteinExistence type="predicted"/>
<dbReference type="Proteomes" id="UP001152049">
    <property type="component" value="Unassembled WGS sequence"/>
</dbReference>
<feature type="compositionally biased region" description="Basic and acidic residues" evidence="1">
    <location>
        <begin position="226"/>
        <end position="244"/>
    </location>
</feature>
<reference evidence="2" key="1">
    <citation type="submission" date="2022-09" db="EMBL/GenBank/DDBJ databases">
        <title>Fusarium specimens isolated from Avocado Roots.</title>
        <authorList>
            <person name="Stajich J."/>
            <person name="Roper C."/>
            <person name="Heimlech-Rivalta G."/>
        </authorList>
    </citation>
    <scope>NUCLEOTIDE SEQUENCE</scope>
    <source>
        <strain evidence="2">CF00136</strain>
    </source>
</reference>
<sequence length="707" mass="78515">MSGLTVTLEHLREIITNGIPYAKPSLFEGIEVVIKNIKATQQEIEKIASDQTIFKRLKWMKASRLLSDIEKHKFTLGLQAAVLNLAITTKSIHGNSNVGEKEGNRFRIEAESLIQAGQASLQSDNSPCSLPEAPNPPVRTTKRYPSPTRQSQIPGHGRTEDLYGQSDTSRAGVHNLAVPGQRRHSISGSETAELYSLVTLGHKFDQESERHGQSNRSGESIAANDLESHADPEDGESSRGRRGCDPLSGKVAQFGRKFHIQGDAATFLYKLVFLNEIPARKPDVKEDDTSEEEEEEDACFLFETDDSRTTVKPRRRYRDLQEPRRVVNQLLLAWTSLSESEIEKGHADPQPNSEEDSSIYGTDNSEWESMPQRACQPHRRGPASSAASEDENTTQHHRRPSHGKRVETCKCATCLSRSRRRVPRPARVEVPRPAVRPESPFVPKASTPDEQSVPYAYGDHGRPYGPQRGYPTPPHHQTAWGQPYFPSPEAFPPPPPSTSPPAATNPSPPTSHPTRSPSPMPEASPSKPKFQKPHVVVLPQADMADSETGPVIPKLDITPCMKMTIVRQGEESVRNCDELASQRGIPGKAIMGALVGDRSARNPHGLDLAHTLVRGQDMKLIYIRGNDLGETWFINEQPVFLQFFHCGYLPQFYPASETDHQAMKQEFVAIGEEWASVEALNHLGLPTKSREEGRVLLDPSTTWVCVF</sequence>
<evidence type="ECO:0000313" key="2">
    <source>
        <dbReference type="EMBL" id="KAJ4246253.1"/>
    </source>
</evidence>
<keyword evidence="3" id="KW-1185">Reference proteome</keyword>
<name>A0A9W8V7H9_9HYPO</name>
<dbReference type="OrthoDB" id="10267115at2759"/>
<feature type="compositionally biased region" description="Pro residues" evidence="1">
    <location>
        <begin position="485"/>
        <end position="499"/>
    </location>
</feature>
<dbReference type="AlphaFoldDB" id="A0A9W8V7H9"/>
<feature type="region of interest" description="Disordered" evidence="1">
    <location>
        <begin position="342"/>
        <end position="406"/>
    </location>
</feature>
<protein>
    <submittedName>
        <fullName evidence="2">Uncharacterized protein</fullName>
    </submittedName>
</protein>
<feature type="compositionally biased region" description="Polar residues" evidence="1">
    <location>
        <begin position="117"/>
        <end position="128"/>
    </location>
</feature>
<organism evidence="2 3">
    <name type="scientific">Fusarium torreyae</name>
    <dbReference type="NCBI Taxonomy" id="1237075"/>
    <lineage>
        <taxon>Eukaryota</taxon>
        <taxon>Fungi</taxon>
        <taxon>Dikarya</taxon>
        <taxon>Ascomycota</taxon>
        <taxon>Pezizomycotina</taxon>
        <taxon>Sordariomycetes</taxon>
        <taxon>Hypocreomycetidae</taxon>
        <taxon>Hypocreales</taxon>
        <taxon>Nectriaceae</taxon>
        <taxon>Fusarium</taxon>
    </lineage>
</organism>
<feature type="compositionally biased region" description="Pro residues" evidence="1">
    <location>
        <begin position="506"/>
        <end position="522"/>
    </location>
</feature>
<feature type="region of interest" description="Disordered" evidence="1">
    <location>
        <begin position="117"/>
        <end position="166"/>
    </location>
</feature>
<evidence type="ECO:0000256" key="1">
    <source>
        <dbReference type="SAM" id="MobiDB-lite"/>
    </source>
</evidence>
<evidence type="ECO:0000313" key="3">
    <source>
        <dbReference type="Proteomes" id="UP001152049"/>
    </source>
</evidence>
<comment type="caution">
    <text evidence="2">The sequence shown here is derived from an EMBL/GenBank/DDBJ whole genome shotgun (WGS) entry which is preliminary data.</text>
</comment>
<dbReference type="EMBL" id="JAOQAZ010000043">
    <property type="protein sequence ID" value="KAJ4246253.1"/>
    <property type="molecule type" value="Genomic_DNA"/>
</dbReference>
<feature type="region of interest" description="Disordered" evidence="1">
    <location>
        <begin position="418"/>
        <end position="530"/>
    </location>
</feature>
<accession>A0A9W8V7H9</accession>